<dbReference type="InterPro" id="IPR028098">
    <property type="entry name" value="Glyco_trans_4-like_N"/>
</dbReference>
<dbReference type="InterPro" id="IPR001296">
    <property type="entry name" value="Glyco_trans_1"/>
</dbReference>
<dbReference type="GO" id="GO:0016757">
    <property type="term" value="F:glycosyltransferase activity"/>
    <property type="evidence" value="ECO:0007669"/>
    <property type="project" value="UniProtKB-KW"/>
</dbReference>
<evidence type="ECO:0000256" key="1">
    <source>
        <dbReference type="ARBA" id="ARBA00022676"/>
    </source>
</evidence>
<dbReference type="PANTHER" id="PTHR12526">
    <property type="entry name" value="GLYCOSYLTRANSFERASE"/>
    <property type="match status" value="1"/>
</dbReference>
<keyword evidence="1" id="KW-0328">Glycosyltransferase</keyword>
<protein>
    <recommendedName>
        <fullName evidence="7">Glycosyl transferase family 1 domain-containing protein</fullName>
    </recommendedName>
</protein>
<dbReference type="CDD" id="cd03801">
    <property type="entry name" value="GT4_PimA-like"/>
    <property type="match status" value="1"/>
</dbReference>
<evidence type="ECO:0000259" key="3">
    <source>
        <dbReference type="Pfam" id="PF00534"/>
    </source>
</evidence>
<dbReference type="AlphaFoldDB" id="A0A1F7RSS4"/>
<name>A0A1F7RSS4_9BACT</name>
<evidence type="ECO:0000259" key="4">
    <source>
        <dbReference type="Pfam" id="PF13439"/>
    </source>
</evidence>
<reference evidence="5 6" key="1">
    <citation type="journal article" date="2016" name="Nat. Commun.">
        <title>Thousands of microbial genomes shed light on interconnected biogeochemical processes in an aquifer system.</title>
        <authorList>
            <person name="Anantharaman K."/>
            <person name="Brown C.T."/>
            <person name="Hug L.A."/>
            <person name="Sharon I."/>
            <person name="Castelle C.J."/>
            <person name="Probst A.J."/>
            <person name="Thomas B.C."/>
            <person name="Singh A."/>
            <person name="Wilkins M.J."/>
            <person name="Karaoz U."/>
            <person name="Brodie E.L."/>
            <person name="Williams K.H."/>
            <person name="Hubbard S.S."/>
            <person name="Banfield J.F."/>
        </authorList>
    </citation>
    <scope>NUCLEOTIDE SEQUENCE [LARGE SCALE GENOMIC DNA]</scope>
</reference>
<dbReference type="Gene3D" id="3.40.50.2000">
    <property type="entry name" value="Glycogen Phosphorylase B"/>
    <property type="match status" value="2"/>
</dbReference>
<feature type="domain" description="Glycosyl transferase family 1" evidence="3">
    <location>
        <begin position="205"/>
        <end position="367"/>
    </location>
</feature>
<accession>A0A1F7RSS4</accession>
<keyword evidence="2" id="KW-0808">Transferase</keyword>
<evidence type="ECO:0000313" key="6">
    <source>
        <dbReference type="Proteomes" id="UP000179266"/>
    </source>
</evidence>
<dbReference type="Proteomes" id="UP000179266">
    <property type="component" value="Unassembled WGS sequence"/>
</dbReference>
<dbReference type="PANTHER" id="PTHR12526:SF510">
    <property type="entry name" value="D-INOSITOL 3-PHOSPHATE GLYCOSYLTRANSFERASE"/>
    <property type="match status" value="1"/>
</dbReference>
<evidence type="ECO:0008006" key="7">
    <source>
        <dbReference type="Google" id="ProtNLM"/>
    </source>
</evidence>
<dbReference type="EMBL" id="MGDD01000216">
    <property type="protein sequence ID" value="OGL44605.1"/>
    <property type="molecule type" value="Genomic_DNA"/>
</dbReference>
<evidence type="ECO:0000256" key="2">
    <source>
        <dbReference type="ARBA" id="ARBA00022679"/>
    </source>
</evidence>
<proteinExistence type="predicted"/>
<organism evidence="5 6">
    <name type="scientific">Candidatus Schekmanbacteria bacterium RBG_13_48_7</name>
    <dbReference type="NCBI Taxonomy" id="1817878"/>
    <lineage>
        <taxon>Bacteria</taxon>
        <taxon>Candidatus Schekmaniibacteriota</taxon>
    </lineage>
</organism>
<dbReference type="Pfam" id="PF00534">
    <property type="entry name" value="Glycos_transf_1"/>
    <property type="match status" value="1"/>
</dbReference>
<gene>
    <name evidence="5" type="ORF">A2161_11130</name>
</gene>
<dbReference type="Pfam" id="PF13439">
    <property type="entry name" value="Glyco_transf_4"/>
    <property type="match status" value="1"/>
</dbReference>
<feature type="domain" description="Glycosyltransferase subfamily 4-like N-terminal" evidence="4">
    <location>
        <begin position="14"/>
        <end position="192"/>
    </location>
</feature>
<evidence type="ECO:0000313" key="5">
    <source>
        <dbReference type="EMBL" id="OGL44605.1"/>
    </source>
</evidence>
<comment type="caution">
    <text evidence="5">The sequence shown here is derived from an EMBL/GenBank/DDBJ whole genome shotgun (WGS) entry which is preliminary data.</text>
</comment>
<sequence length="392" mass="45103">MRILFVTPEYHQDGGTERSIYMLSHRISENNTVDIITSRFTHEPTSSLNIIKVPRIYGVMAARFLFFRFISDLLIFYRKLRYGFSYDIIHSTSADSGLANIVTAHFCMKKHYQLRKKSVSLLSVKDIHGFLREITLRCFMLIVSWLEKRCFNHRRTKRIIAVSNSLKNDLIHEYGVSPEKIDVIYDGVDPERFCPDDSNNIRKDKLTQLGIPLESIIVLFVGGDWERKGLIYLLKAFQNLQANNVHLLIVGKGDVNLYQALSADLNIFRSNIHFLPFDVRIEQWYNAADIFVLPSLYEPFGMVALEAMSCGLPVITTSRSGISEIIKNGYNGIVLHDPEHIDILTMTLRDLIENPDKREQLGKNARTSALKYTWQQITSETLSIYQETGKET</sequence>
<dbReference type="SUPFAM" id="SSF53756">
    <property type="entry name" value="UDP-Glycosyltransferase/glycogen phosphorylase"/>
    <property type="match status" value="1"/>
</dbReference>